<dbReference type="EMBL" id="SHKW01000007">
    <property type="protein sequence ID" value="RZU29815.1"/>
    <property type="molecule type" value="Genomic_DNA"/>
</dbReference>
<feature type="signal peptide" evidence="1">
    <location>
        <begin position="1"/>
        <end position="26"/>
    </location>
</feature>
<evidence type="ECO:0000313" key="2">
    <source>
        <dbReference type="EMBL" id="RZU29815.1"/>
    </source>
</evidence>
<accession>A0A4Q7Y213</accession>
<comment type="caution">
    <text evidence="2">The sequence shown here is derived from an EMBL/GenBank/DDBJ whole genome shotgun (WGS) entry which is preliminary data.</text>
</comment>
<dbReference type="RefSeq" id="WP_130425180.1">
    <property type="nucleotide sequence ID" value="NZ_SHKW01000007.1"/>
</dbReference>
<keyword evidence="1" id="KW-0732">Signal</keyword>
<dbReference type="Proteomes" id="UP000292958">
    <property type="component" value="Unassembled WGS sequence"/>
</dbReference>
<dbReference type="OrthoDB" id="930893at2"/>
<gene>
    <name evidence="2" type="ORF">BDD14_6448</name>
</gene>
<name>A0A4Q7Y213_9BACT</name>
<organism evidence="2 3">
    <name type="scientific">Edaphobacter modestus</name>
    <dbReference type="NCBI Taxonomy" id="388466"/>
    <lineage>
        <taxon>Bacteria</taxon>
        <taxon>Pseudomonadati</taxon>
        <taxon>Acidobacteriota</taxon>
        <taxon>Terriglobia</taxon>
        <taxon>Terriglobales</taxon>
        <taxon>Acidobacteriaceae</taxon>
        <taxon>Edaphobacter</taxon>
    </lineage>
</organism>
<dbReference type="AlphaFoldDB" id="A0A4Q7Y213"/>
<protein>
    <submittedName>
        <fullName evidence="2">Uncharacterized protein</fullName>
    </submittedName>
</protein>
<sequence>MTRNSRTRYMLGILLAAASISTVCTPQQPPKTVSIIRNDATSKVTVEFHNGDEWEQIPIDAQKDTPIAGDRIRVATTRDDKAIMTVDLPIEGGKKYRLFWNDKTSMWDFRSAS</sequence>
<evidence type="ECO:0000313" key="3">
    <source>
        <dbReference type="Proteomes" id="UP000292958"/>
    </source>
</evidence>
<proteinExistence type="predicted"/>
<keyword evidence="3" id="KW-1185">Reference proteome</keyword>
<feature type="chain" id="PRO_5020591052" evidence="1">
    <location>
        <begin position="27"/>
        <end position="113"/>
    </location>
</feature>
<evidence type="ECO:0000256" key="1">
    <source>
        <dbReference type="SAM" id="SignalP"/>
    </source>
</evidence>
<reference evidence="2 3" key="1">
    <citation type="submission" date="2019-02" db="EMBL/GenBank/DDBJ databases">
        <title>Genomic Encyclopedia of Archaeal and Bacterial Type Strains, Phase II (KMG-II): from individual species to whole genera.</title>
        <authorList>
            <person name="Goeker M."/>
        </authorList>
    </citation>
    <scope>NUCLEOTIDE SEQUENCE [LARGE SCALE GENOMIC DNA]</scope>
    <source>
        <strain evidence="2 3">DSM 18101</strain>
    </source>
</reference>